<name>A0A8X6I5L5_9ARAC</name>
<feature type="compositionally biased region" description="Low complexity" evidence="1">
    <location>
        <begin position="310"/>
        <end position="327"/>
    </location>
</feature>
<feature type="non-terminal residue" evidence="2">
    <location>
        <position position="473"/>
    </location>
</feature>
<accession>A0A8X6I5L5</accession>
<feature type="compositionally biased region" description="Polar residues" evidence="1">
    <location>
        <begin position="341"/>
        <end position="355"/>
    </location>
</feature>
<feature type="compositionally biased region" description="Basic and acidic residues" evidence="1">
    <location>
        <begin position="1"/>
        <end position="11"/>
    </location>
</feature>
<evidence type="ECO:0000313" key="3">
    <source>
        <dbReference type="Proteomes" id="UP000886998"/>
    </source>
</evidence>
<feature type="compositionally biased region" description="Polar residues" evidence="1">
    <location>
        <begin position="394"/>
        <end position="405"/>
    </location>
</feature>
<feature type="region of interest" description="Disordered" evidence="1">
    <location>
        <begin position="368"/>
        <end position="405"/>
    </location>
</feature>
<sequence>WIHAETAERAQRPAAQQLKGLFRHNLTSDYDRRRSERGEDLKPCIPVESCHADTPTIQTLADEAVGGKVEDDFKTKSDPVDQPRLIVKLPELSKKSPEPPQKPKDKGKPIEEPLRKEVYQEYNLRSISTHMFLDHPPFNGRDLLWQRIKREGTTRNSSYKMRGHLEELQIPEDQFFENYHEACRNRRADEGYSCETSELVNRIIVLLNSIDEKTTAMLYINFRVGDEGEFPSTEDLPGSKNTKRADEDDQETDSSSSTEHSDNRRGSDIDEDYDSKSEEKPATFFYETMKDNVTLDEFDRRIGLTLENRPPSVLPSSMSSTPTTPSSVDIASPSAEDVPTPDNTSPNSEELQTDSKMQICVLVPKMQVPTEDSTHSSSKPLKLSSDEVTDAETLPSTDTEMFPSTKSTYIETFPSIESKDTETFPSTKSTYIETFPSTESIDAEPLLSTETTHTEPKTLSKFLESVNFRKWIS</sequence>
<keyword evidence="3" id="KW-1185">Reference proteome</keyword>
<evidence type="ECO:0000256" key="1">
    <source>
        <dbReference type="SAM" id="MobiDB-lite"/>
    </source>
</evidence>
<feature type="compositionally biased region" description="Basic and acidic residues" evidence="1">
    <location>
        <begin position="68"/>
        <end position="81"/>
    </location>
</feature>
<protein>
    <submittedName>
        <fullName evidence="2">Uncharacterized protein</fullName>
    </submittedName>
</protein>
<organism evidence="2 3">
    <name type="scientific">Trichonephila inaurata madagascariensis</name>
    <dbReference type="NCBI Taxonomy" id="2747483"/>
    <lineage>
        <taxon>Eukaryota</taxon>
        <taxon>Metazoa</taxon>
        <taxon>Ecdysozoa</taxon>
        <taxon>Arthropoda</taxon>
        <taxon>Chelicerata</taxon>
        <taxon>Arachnida</taxon>
        <taxon>Araneae</taxon>
        <taxon>Araneomorphae</taxon>
        <taxon>Entelegynae</taxon>
        <taxon>Araneoidea</taxon>
        <taxon>Nephilidae</taxon>
        <taxon>Trichonephila</taxon>
        <taxon>Trichonephila inaurata</taxon>
    </lineage>
</organism>
<feature type="region of interest" description="Disordered" evidence="1">
    <location>
        <begin position="61"/>
        <end position="114"/>
    </location>
</feature>
<gene>
    <name evidence="2" type="primary">NCL1_36580</name>
    <name evidence="2" type="ORF">TNIN_361711</name>
</gene>
<reference evidence="2" key="1">
    <citation type="submission" date="2020-08" db="EMBL/GenBank/DDBJ databases">
        <title>Multicomponent nature underlies the extraordinary mechanical properties of spider dragline silk.</title>
        <authorList>
            <person name="Kono N."/>
            <person name="Nakamura H."/>
            <person name="Mori M."/>
            <person name="Yoshida Y."/>
            <person name="Ohtoshi R."/>
            <person name="Malay A.D."/>
            <person name="Moran D.A.P."/>
            <person name="Tomita M."/>
            <person name="Numata K."/>
            <person name="Arakawa K."/>
        </authorList>
    </citation>
    <scope>NUCLEOTIDE SEQUENCE</scope>
</reference>
<feature type="compositionally biased region" description="Basic and acidic residues" evidence="1">
    <location>
        <begin position="259"/>
        <end position="281"/>
    </location>
</feature>
<dbReference type="AlphaFoldDB" id="A0A8X6I5L5"/>
<dbReference type="Proteomes" id="UP000886998">
    <property type="component" value="Unassembled WGS sequence"/>
</dbReference>
<feature type="region of interest" description="Disordered" evidence="1">
    <location>
        <begin position="228"/>
        <end position="281"/>
    </location>
</feature>
<feature type="compositionally biased region" description="Basic and acidic residues" evidence="1">
    <location>
        <begin position="91"/>
        <end position="114"/>
    </location>
</feature>
<evidence type="ECO:0000313" key="2">
    <source>
        <dbReference type="EMBL" id="GFS31810.1"/>
    </source>
</evidence>
<comment type="caution">
    <text evidence="2">The sequence shown here is derived from an EMBL/GenBank/DDBJ whole genome shotgun (WGS) entry which is preliminary data.</text>
</comment>
<feature type="region of interest" description="Disordered" evidence="1">
    <location>
        <begin position="306"/>
        <end position="355"/>
    </location>
</feature>
<dbReference type="EMBL" id="BMAV01024273">
    <property type="protein sequence ID" value="GFS31810.1"/>
    <property type="molecule type" value="Genomic_DNA"/>
</dbReference>
<feature type="region of interest" description="Disordered" evidence="1">
    <location>
        <begin position="1"/>
        <end position="20"/>
    </location>
</feature>
<proteinExistence type="predicted"/>